<dbReference type="InterPro" id="IPR050628">
    <property type="entry name" value="SNF2_RAD54_helicase_TF"/>
</dbReference>
<keyword evidence="2" id="KW-0378">Hydrolase</keyword>
<dbReference type="GO" id="GO:0006281">
    <property type="term" value="P:DNA repair"/>
    <property type="evidence" value="ECO:0007669"/>
    <property type="project" value="TreeGrafter"/>
</dbReference>
<evidence type="ECO:0000256" key="1">
    <source>
        <dbReference type="ARBA" id="ARBA00022741"/>
    </source>
</evidence>
<dbReference type="PANTHER" id="PTHR45626:SF22">
    <property type="entry name" value="DNA REPAIR PROTEIN RAD5"/>
    <property type="match status" value="1"/>
</dbReference>
<dbReference type="GO" id="GO:0005634">
    <property type="term" value="C:nucleus"/>
    <property type="evidence" value="ECO:0007669"/>
    <property type="project" value="TreeGrafter"/>
</dbReference>
<evidence type="ECO:0000256" key="3">
    <source>
        <dbReference type="ARBA" id="ARBA00022840"/>
    </source>
</evidence>
<gene>
    <name evidence="5" type="ORF">NW755_011675</name>
</gene>
<dbReference type="InterPro" id="IPR027417">
    <property type="entry name" value="P-loop_NTPase"/>
</dbReference>
<evidence type="ECO:0000313" key="5">
    <source>
        <dbReference type="EMBL" id="KAJ4180578.1"/>
    </source>
</evidence>
<feature type="domain" description="SNF2 N-terminal" evidence="4">
    <location>
        <begin position="2"/>
        <end position="146"/>
    </location>
</feature>
<dbReference type="GO" id="GO:0016787">
    <property type="term" value="F:hydrolase activity"/>
    <property type="evidence" value="ECO:0007669"/>
    <property type="project" value="UniProtKB-KW"/>
</dbReference>
<dbReference type="InterPro" id="IPR000330">
    <property type="entry name" value="SNF2_N"/>
</dbReference>
<reference evidence="5" key="1">
    <citation type="submission" date="2022-09" db="EMBL/GenBank/DDBJ databases">
        <title>Fusarium specimens isolated from Avocado Roots.</title>
        <authorList>
            <person name="Stajich J."/>
            <person name="Roper C."/>
            <person name="Heimlech-Rivalta G."/>
        </authorList>
    </citation>
    <scope>NUCLEOTIDE SEQUENCE</scope>
    <source>
        <strain evidence="5">A02</strain>
    </source>
</reference>
<name>A0A9W8QXZ9_9HYPO</name>
<organism evidence="5 6">
    <name type="scientific">Fusarium falciforme</name>
    <dbReference type="NCBI Taxonomy" id="195108"/>
    <lineage>
        <taxon>Eukaryota</taxon>
        <taxon>Fungi</taxon>
        <taxon>Dikarya</taxon>
        <taxon>Ascomycota</taxon>
        <taxon>Pezizomycotina</taxon>
        <taxon>Sordariomycetes</taxon>
        <taxon>Hypocreomycetidae</taxon>
        <taxon>Hypocreales</taxon>
        <taxon>Nectriaceae</taxon>
        <taxon>Fusarium</taxon>
        <taxon>Fusarium solani species complex</taxon>
    </lineage>
</organism>
<dbReference type="InterPro" id="IPR038718">
    <property type="entry name" value="SNF2-like_sf"/>
</dbReference>
<proteinExistence type="predicted"/>
<dbReference type="Pfam" id="PF00176">
    <property type="entry name" value="SNF2-rel_dom"/>
    <property type="match status" value="1"/>
</dbReference>
<dbReference type="Gene3D" id="3.40.50.10810">
    <property type="entry name" value="Tandem AAA-ATPase domain"/>
    <property type="match status" value="1"/>
</dbReference>
<evidence type="ECO:0000313" key="6">
    <source>
        <dbReference type="Proteomes" id="UP001152087"/>
    </source>
</evidence>
<comment type="caution">
    <text evidence="5">The sequence shown here is derived from an EMBL/GenBank/DDBJ whole genome shotgun (WGS) entry which is preliminary data.</text>
</comment>
<keyword evidence="6" id="KW-1185">Reference proteome</keyword>
<dbReference type="AlphaFoldDB" id="A0A9W8QXZ9"/>
<dbReference type="SUPFAM" id="SSF52540">
    <property type="entry name" value="P-loop containing nucleoside triphosphate hydrolases"/>
    <property type="match status" value="1"/>
</dbReference>
<evidence type="ECO:0000259" key="4">
    <source>
        <dbReference type="Pfam" id="PF00176"/>
    </source>
</evidence>
<keyword evidence="1" id="KW-0547">Nucleotide-binding</keyword>
<accession>A0A9W8QXZ9</accession>
<dbReference type="GO" id="GO:0005524">
    <property type="term" value="F:ATP binding"/>
    <property type="evidence" value="ECO:0007669"/>
    <property type="project" value="UniProtKB-KW"/>
</dbReference>
<keyword evidence="3" id="KW-0067">ATP-binding</keyword>
<evidence type="ECO:0000256" key="2">
    <source>
        <dbReference type="ARBA" id="ARBA00022801"/>
    </source>
</evidence>
<sequence length="270" mass="30446">MSQAVCALDSKSRWAVTGTPIQNRLGDLATLFKFIRAHPYTEQRRFDIDISRLWKSGKYEEAIKRLKRLSACMLLRRPKGTVDLPARRDMQCPVNFNTEERALYDKLRNETLTNIKEALKGDLERSRTGMYVNVLQQIESLRLVCNLGLHYHTRHGKAPAASLEGDTWASNAQGTFNVQREMESPVCIQCGSTLEITETLLEDPSVPRQSAQFFSCLNSALESGPEEIQTQTRAASIGLSSKVEALITDIKALPWNDKWYLLNPSASHGF</sequence>
<dbReference type="EMBL" id="JAOQAV010000047">
    <property type="protein sequence ID" value="KAJ4180578.1"/>
    <property type="molecule type" value="Genomic_DNA"/>
</dbReference>
<dbReference type="PANTHER" id="PTHR45626">
    <property type="entry name" value="TRANSCRIPTION TERMINATION FACTOR 2-RELATED"/>
    <property type="match status" value="1"/>
</dbReference>
<dbReference type="Proteomes" id="UP001152087">
    <property type="component" value="Unassembled WGS sequence"/>
</dbReference>
<protein>
    <recommendedName>
        <fullName evidence="4">SNF2 N-terminal domain-containing protein</fullName>
    </recommendedName>
</protein>
<dbReference type="GO" id="GO:0008094">
    <property type="term" value="F:ATP-dependent activity, acting on DNA"/>
    <property type="evidence" value="ECO:0007669"/>
    <property type="project" value="TreeGrafter"/>
</dbReference>